<dbReference type="SUPFAM" id="SSF49899">
    <property type="entry name" value="Concanavalin A-like lectins/glucanases"/>
    <property type="match status" value="1"/>
</dbReference>
<feature type="non-terminal residue" evidence="2">
    <location>
        <position position="1"/>
    </location>
</feature>
<dbReference type="InterPro" id="IPR003879">
    <property type="entry name" value="Butyrophylin_SPRY"/>
</dbReference>
<sequence>VTLDTKTAHPALVVSEDLRSVRREREEQDMTDTPERFTVHCCVLGREGFREGRHCWEVEVEAGSWSRWAFGVARESVERKRYVDLSPGEGIWAVENWYQQFRSLTSPPTVLSLSSLPRRIWVCLDCTRGLVTFINADNGLHIFTFPPAAFNGETLCPWFCVGTEKTHLHL</sequence>
<dbReference type="EMBL" id="KL872063">
    <property type="protein sequence ID" value="KGL94455.1"/>
    <property type="molecule type" value="Genomic_DNA"/>
</dbReference>
<name>A0A0A0AN66_CHAVO</name>
<gene>
    <name evidence="2" type="ORF">N301_14946</name>
</gene>
<keyword evidence="3" id="KW-1185">Reference proteome</keyword>
<dbReference type="Pfam" id="PF00622">
    <property type="entry name" value="SPRY"/>
    <property type="match status" value="1"/>
</dbReference>
<dbReference type="PRINTS" id="PR01407">
    <property type="entry name" value="BUTYPHLNCDUF"/>
</dbReference>
<dbReference type="Pfam" id="PF13765">
    <property type="entry name" value="PRY"/>
    <property type="match status" value="1"/>
</dbReference>
<dbReference type="Gene3D" id="2.60.120.920">
    <property type="match status" value="1"/>
</dbReference>
<protein>
    <submittedName>
        <fullName evidence="2">Butyrophilin subfamily 2 member A2</fullName>
    </submittedName>
</protein>
<dbReference type="CDD" id="cd12888">
    <property type="entry name" value="SPRY_PRY_TRIM7_like"/>
    <property type="match status" value="1"/>
</dbReference>
<dbReference type="Proteomes" id="UP000053858">
    <property type="component" value="Unassembled WGS sequence"/>
</dbReference>
<evidence type="ECO:0000313" key="2">
    <source>
        <dbReference type="EMBL" id="KGL94455.1"/>
    </source>
</evidence>
<dbReference type="PROSITE" id="PS50188">
    <property type="entry name" value="B302_SPRY"/>
    <property type="match status" value="1"/>
</dbReference>
<dbReference type="AlphaFoldDB" id="A0A0A0AN66"/>
<dbReference type="InterPro" id="IPR050143">
    <property type="entry name" value="TRIM/RBCC"/>
</dbReference>
<evidence type="ECO:0000259" key="1">
    <source>
        <dbReference type="PROSITE" id="PS50188"/>
    </source>
</evidence>
<organism evidence="2 3">
    <name type="scientific">Charadrius vociferus</name>
    <name type="common">Killdeer</name>
    <name type="synonym">Aegialitis vocifera</name>
    <dbReference type="NCBI Taxonomy" id="50402"/>
    <lineage>
        <taxon>Eukaryota</taxon>
        <taxon>Metazoa</taxon>
        <taxon>Chordata</taxon>
        <taxon>Craniata</taxon>
        <taxon>Vertebrata</taxon>
        <taxon>Euteleostomi</taxon>
        <taxon>Archelosauria</taxon>
        <taxon>Archosauria</taxon>
        <taxon>Dinosauria</taxon>
        <taxon>Saurischia</taxon>
        <taxon>Theropoda</taxon>
        <taxon>Coelurosauria</taxon>
        <taxon>Aves</taxon>
        <taxon>Neognathae</taxon>
        <taxon>Neoaves</taxon>
        <taxon>Charadriiformes</taxon>
        <taxon>Charadriidae</taxon>
        <taxon>Charadrius</taxon>
    </lineage>
</organism>
<dbReference type="PANTHER" id="PTHR24103">
    <property type="entry name" value="E3 UBIQUITIN-PROTEIN LIGASE TRIM"/>
    <property type="match status" value="1"/>
</dbReference>
<dbReference type="InterPro" id="IPR006574">
    <property type="entry name" value="PRY"/>
</dbReference>
<feature type="domain" description="B30.2/SPRY" evidence="1">
    <location>
        <begin position="1"/>
        <end position="170"/>
    </location>
</feature>
<dbReference type="FunFam" id="2.60.120.920:FF:000004">
    <property type="entry name" value="Butyrophilin subfamily 1 member A1"/>
    <property type="match status" value="1"/>
</dbReference>
<reference evidence="3" key="1">
    <citation type="journal article" date="2014" name="Science">
        <title>Comparative genomics reveals insights into avian genome evolution and adaptation.</title>
        <authorList>
            <consortium name="Avian Genome Consortium"/>
            <person name="Zhang G."/>
            <person name="Li C."/>
            <person name="Li Q."/>
            <person name="Li B."/>
            <person name="Larkin D.M."/>
            <person name="Lee C."/>
            <person name="Storz J.F."/>
            <person name="Antunes A."/>
            <person name="Greenwold M.J."/>
            <person name="Meredith R.W."/>
            <person name="Odeen A."/>
            <person name="Cui J."/>
            <person name="Zhou Q."/>
            <person name="Xu L."/>
            <person name="Pan H."/>
            <person name="Wang Z."/>
            <person name="Jin L."/>
            <person name="Zhang P."/>
            <person name="Hu H."/>
            <person name="Yang W."/>
            <person name="Hu J."/>
            <person name="Xiao J."/>
            <person name="Yang Z."/>
            <person name="Liu Y."/>
            <person name="Xie Q."/>
            <person name="Yu H."/>
            <person name="Lian J."/>
            <person name="Wen P."/>
            <person name="Zhang F."/>
            <person name="Li H."/>
            <person name="Zeng Y."/>
            <person name="Xiong Z."/>
            <person name="Liu S."/>
            <person name="Zhou L."/>
            <person name="Huang Z."/>
            <person name="An N."/>
            <person name="Wang J."/>
            <person name="Zheng Q."/>
            <person name="Xiong Y."/>
            <person name="Wang G."/>
            <person name="Wang B."/>
            <person name="Wang J."/>
            <person name="Fan Y."/>
            <person name="da Fonseca R.R."/>
            <person name="Alfaro-Nunez A."/>
            <person name="Schubert M."/>
            <person name="Orlando L."/>
            <person name="Mourier T."/>
            <person name="Howard J.T."/>
            <person name="Ganapathy G."/>
            <person name="Pfenning A."/>
            <person name="Whitney O."/>
            <person name="Rivas M.V."/>
            <person name="Hara E."/>
            <person name="Smith J."/>
            <person name="Farre M."/>
            <person name="Narayan J."/>
            <person name="Slavov G."/>
            <person name="Romanov M.N."/>
            <person name="Borges R."/>
            <person name="Machado J.P."/>
            <person name="Khan I."/>
            <person name="Springer M.S."/>
            <person name="Gatesy J."/>
            <person name="Hoffmann F.G."/>
            <person name="Opazo J.C."/>
            <person name="Hastad O."/>
            <person name="Sawyer R.H."/>
            <person name="Kim H."/>
            <person name="Kim K.W."/>
            <person name="Kim H.J."/>
            <person name="Cho S."/>
            <person name="Li N."/>
            <person name="Huang Y."/>
            <person name="Bruford M.W."/>
            <person name="Zhan X."/>
            <person name="Dixon A."/>
            <person name="Bertelsen M.F."/>
            <person name="Derryberry E."/>
            <person name="Warren W."/>
            <person name="Wilson R.K."/>
            <person name="Li S."/>
            <person name="Ray D.A."/>
            <person name="Green R.E."/>
            <person name="O'Brien S.J."/>
            <person name="Griffin D."/>
            <person name="Johnson W.E."/>
            <person name="Haussler D."/>
            <person name="Ryder O.A."/>
            <person name="Willerslev E."/>
            <person name="Graves G.R."/>
            <person name="Alstrom P."/>
            <person name="Fjeldsa J."/>
            <person name="Mindell D.P."/>
            <person name="Edwards S.V."/>
            <person name="Braun E.L."/>
            <person name="Rahbek C."/>
            <person name="Burt D.W."/>
            <person name="Houde P."/>
            <person name="Zhang Y."/>
            <person name="Yang H."/>
            <person name="Wang J."/>
            <person name="Jarvis E.D."/>
            <person name="Gilbert M.T."/>
            <person name="Wang J."/>
        </authorList>
    </citation>
    <scope>NUCLEOTIDE SEQUENCE [LARGE SCALE GENOMIC DNA]</scope>
</reference>
<feature type="non-terminal residue" evidence="2">
    <location>
        <position position="170"/>
    </location>
</feature>
<accession>A0A0A0AN66</accession>
<dbReference type="STRING" id="50402.A0A0A0AN66"/>
<dbReference type="SMART" id="SM00449">
    <property type="entry name" value="SPRY"/>
    <property type="match status" value="1"/>
</dbReference>
<dbReference type="InterPro" id="IPR013320">
    <property type="entry name" value="ConA-like_dom_sf"/>
</dbReference>
<dbReference type="InterPro" id="IPR003877">
    <property type="entry name" value="SPRY_dom"/>
</dbReference>
<dbReference type="SMART" id="SM00589">
    <property type="entry name" value="PRY"/>
    <property type="match status" value="1"/>
</dbReference>
<dbReference type="InterPro" id="IPR043136">
    <property type="entry name" value="B30.2/SPRY_sf"/>
</dbReference>
<proteinExistence type="predicted"/>
<dbReference type="InterPro" id="IPR001870">
    <property type="entry name" value="B30.2/SPRY"/>
</dbReference>
<evidence type="ECO:0000313" key="3">
    <source>
        <dbReference type="Proteomes" id="UP000053858"/>
    </source>
</evidence>